<accession>W1Y4W3</accession>
<sequence length="73" mass="8465">ATGQKRVKAIRRLDVLDAFHKSGNKPEWMVLNILPVIPPDLRPMLQLDGGRFASSDLNDLYRRVINRNNRLKR</sequence>
<dbReference type="InterPro" id="IPR007080">
    <property type="entry name" value="RNA_pol_Rpb1_1"/>
</dbReference>
<organism evidence="8">
    <name type="scientific">human gut metagenome</name>
    <dbReference type="NCBI Taxonomy" id="408170"/>
    <lineage>
        <taxon>unclassified sequences</taxon>
        <taxon>metagenomes</taxon>
        <taxon>organismal metagenomes</taxon>
    </lineage>
</organism>
<keyword evidence="5" id="KW-0804">Transcription</keyword>
<protein>
    <recommendedName>
        <fullName evidence="1">DNA-directed RNA polymerase</fullName>
        <ecNumber evidence="1">2.7.7.6</ecNumber>
    </recommendedName>
</protein>
<dbReference type="EC" id="2.7.7.6" evidence="1"/>
<dbReference type="GO" id="GO:0006351">
    <property type="term" value="P:DNA-templated transcription"/>
    <property type="evidence" value="ECO:0007669"/>
    <property type="project" value="InterPro"/>
</dbReference>
<keyword evidence="3" id="KW-0808">Transferase</keyword>
<dbReference type="EMBL" id="AZMM01009040">
    <property type="protein sequence ID" value="ETJ36700.1"/>
    <property type="molecule type" value="Genomic_DNA"/>
</dbReference>
<dbReference type="PANTHER" id="PTHR19376:SF54">
    <property type="entry name" value="DNA-DIRECTED RNA POLYMERASE SUBUNIT BETA"/>
    <property type="match status" value="1"/>
</dbReference>
<keyword evidence="2 8" id="KW-0240">DNA-directed RNA polymerase</keyword>
<evidence type="ECO:0000256" key="3">
    <source>
        <dbReference type="ARBA" id="ARBA00022679"/>
    </source>
</evidence>
<dbReference type="SUPFAM" id="SSF64484">
    <property type="entry name" value="beta and beta-prime subunits of DNA dependent RNA-polymerase"/>
    <property type="match status" value="1"/>
</dbReference>
<evidence type="ECO:0000259" key="7">
    <source>
        <dbReference type="Pfam" id="PF04997"/>
    </source>
</evidence>
<evidence type="ECO:0000313" key="8">
    <source>
        <dbReference type="EMBL" id="ETJ36700.1"/>
    </source>
</evidence>
<proteinExistence type="predicted"/>
<evidence type="ECO:0000256" key="1">
    <source>
        <dbReference type="ARBA" id="ARBA00012418"/>
    </source>
</evidence>
<feature type="non-terminal residue" evidence="8">
    <location>
        <position position="1"/>
    </location>
</feature>
<keyword evidence="4" id="KW-0548">Nucleotidyltransferase</keyword>
<feature type="domain" description="RNA polymerase Rpb1" evidence="7">
    <location>
        <begin position="8"/>
        <end position="73"/>
    </location>
</feature>
<reference evidence="8" key="1">
    <citation type="submission" date="2013-12" db="EMBL/GenBank/DDBJ databases">
        <title>A Varibaculum cambriense genome reconstructed from a premature infant gut community with otherwise low bacterial novelty that shifts toward anaerobic metabolism during the third week of life.</title>
        <authorList>
            <person name="Brown C.T."/>
            <person name="Sharon I."/>
            <person name="Thomas B.C."/>
            <person name="Castelle C.J."/>
            <person name="Morowitz M.J."/>
            <person name="Banfield J.F."/>
        </authorList>
    </citation>
    <scope>NUCLEOTIDE SEQUENCE</scope>
</reference>
<dbReference type="PANTHER" id="PTHR19376">
    <property type="entry name" value="DNA-DIRECTED RNA POLYMERASE"/>
    <property type="match status" value="1"/>
</dbReference>
<comment type="caution">
    <text evidence="8">The sequence shown here is derived from an EMBL/GenBank/DDBJ whole genome shotgun (WGS) entry which is preliminary data.</text>
</comment>
<name>W1Y4W3_9ZZZZ</name>
<comment type="catalytic activity">
    <reaction evidence="6">
        <text>RNA(n) + a ribonucleoside 5'-triphosphate = RNA(n+1) + diphosphate</text>
        <dbReference type="Rhea" id="RHEA:21248"/>
        <dbReference type="Rhea" id="RHEA-COMP:14527"/>
        <dbReference type="Rhea" id="RHEA-COMP:17342"/>
        <dbReference type="ChEBI" id="CHEBI:33019"/>
        <dbReference type="ChEBI" id="CHEBI:61557"/>
        <dbReference type="ChEBI" id="CHEBI:140395"/>
        <dbReference type="EC" id="2.7.7.6"/>
    </reaction>
</comment>
<feature type="non-terminal residue" evidence="8">
    <location>
        <position position="73"/>
    </location>
</feature>
<gene>
    <name evidence="8" type="ORF">Q604_UNBC09040G0001</name>
</gene>
<dbReference type="Pfam" id="PF04997">
    <property type="entry name" value="RNA_pol_Rpb1_1"/>
    <property type="match status" value="1"/>
</dbReference>
<evidence type="ECO:0000256" key="4">
    <source>
        <dbReference type="ARBA" id="ARBA00022695"/>
    </source>
</evidence>
<dbReference type="AlphaFoldDB" id="W1Y4W3"/>
<dbReference type="GO" id="GO:0003899">
    <property type="term" value="F:DNA-directed RNA polymerase activity"/>
    <property type="evidence" value="ECO:0007669"/>
    <property type="project" value="UniProtKB-EC"/>
</dbReference>
<dbReference type="GO" id="GO:0003677">
    <property type="term" value="F:DNA binding"/>
    <property type="evidence" value="ECO:0007669"/>
    <property type="project" value="InterPro"/>
</dbReference>
<evidence type="ECO:0000256" key="6">
    <source>
        <dbReference type="ARBA" id="ARBA00048552"/>
    </source>
</evidence>
<evidence type="ECO:0000256" key="5">
    <source>
        <dbReference type="ARBA" id="ARBA00023163"/>
    </source>
</evidence>
<dbReference type="GO" id="GO:0000428">
    <property type="term" value="C:DNA-directed RNA polymerase complex"/>
    <property type="evidence" value="ECO:0007669"/>
    <property type="project" value="UniProtKB-KW"/>
</dbReference>
<evidence type="ECO:0000256" key="2">
    <source>
        <dbReference type="ARBA" id="ARBA00022478"/>
    </source>
</evidence>
<dbReference type="InterPro" id="IPR045867">
    <property type="entry name" value="DNA-dir_RpoC_beta_prime"/>
</dbReference>